<sequence length="66" mass="7807">MLQHIKEKLNSKSGMVLLSYHERIHLDPLLKDFIKQPGRIMNATGNIEDLRQYKISENMKHKFESI</sequence>
<organism evidence="1 2">
    <name type="scientific">Aerophobetes bacterium</name>
    <dbReference type="NCBI Taxonomy" id="2030807"/>
    <lineage>
        <taxon>Bacteria</taxon>
        <taxon>Candidatus Aerophobota</taxon>
    </lineage>
</organism>
<reference evidence="2" key="1">
    <citation type="submission" date="2017-08" db="EMBL/GenBank/DDBJ databases">
        <title>A dynamic microbial community with high functional redundancy inhabits the cold, oxic subseafloor aquifer.</title>
        <authorList>
            <person name="Tully B.J."/>
            <person name="Wheat C.G."/>
            <person name="Glazer B.T."/>
            <person name="Huber J.A."/>
        </authorList>
    </citation>
    <scope>NUCLEOTIDE SEQUENCE [LARGE SCALE GENOMIC DNA]</scope>
</reference>
<dbReference type="AlphaFoldDB" id="A0A2A4YM62"/>
<protein>
    <submittedName>
        <fullName evidence="1">Uncharacterized protein</fullName>
    </submittedName>
</protein>
<evidence type="ECO:0000313" key="2">
    <source>
        <dbReference type="Proteomes" id="UP000217838"/>
    </source>
</evidence>
<name>A0A2A4YM62_UNCAE</name>
<proteinExistence type="predicted"/>
<dbReference type="EMBL" id="NVUU01000005">
    <property type="protein sequence ID" value="PCI95952.1"/>
    <property type="molecule type" value="Genomic_DNA"/>
</dbReference>
<gene>
    <name evidence="1" type="ORF">COB11_00705</name>
</gene>
<evidence type="ECO:0000313" key="1">
    <source>
        <dbReference type="EMBL" id="PCI95952.1"/>
    </source>
</evidence>
<dbReference type="Proteomes" id="UP000217838">
    <property type="component" value="Unassembled WGS sequence"/>
</dbReference>
<comment type="caution">
    <text evidence="1">The sequence shown here is derived from an EMBL/GenBank/DDBJ whole genome shotgun (WGS) entry which is preliminary data.</text>
</comment>
<accession>A0A2A4YM62</accession>